<feature type="compositionally biased region" description="Low complexity" evidence="1">
    <location>
        <begin position="564"/>
        <end position="573"/>
    </location>
</feature>
<gene>
    <name evidence="2" type="ORF">DYY88_04915</name>
</gene>
<organism evidence="2 3">
    <name type="scientific">Leptolyngbya iicbica LK</name>
    <dbReference type="NCBI Taxonomy" id="2294035"/>
    <lineage>
        <taxon>Bacteria</taxon>
        <taxon>Bacillati</taxon>
        <taxon>Cyanobacteriota</taxon>
        <taxon>Cyanophyceae</taxon>
        <taxon>Leptolyngbyales</taxon>
        <taxon>Leptolyngbyaceae</taxon>
        <taxon>Leptolyngbya group</taxon>
        <taxon>Leptolyngbya</taxon>
        <taxon>Leptolyngbya iicbica</taxon>
    </lineage>
</organism>
<dbReference type="Proteomes" id="UP000292459">
    <property type="component" value="Unassembled WGS sequence"/>
</dbReference>
<feature type="region of interest" description="Disordered" evidence="1">
    <location>
        <begin position="373"/>
        <end position="396"/>
    </location>
</feature>
<feature type="compositionally biased region" description="Polar residues" evidence="1">
    <location>
        <begin position="376"/>
        <end position="385"/>
    </location>
</feature>
<feature type="region of interest" description="Disordered" evidence="1">
    <location>
        <begin position="512"/>
        <end position="584"/>
    </location>
</feature>
<accession>A0A4Q7EH16</accession>
<keyword evidence="3" id="KW-1185">Reference proteome</keyword>
<evidence type="ECO:0000313" key="3">
    <source>
        <dbReference type="Proteomes" id="UP000292459"/>
    </source>
</evidence>
<sequence length="612" mass="63934">MASDHSRPSGVYGGLEAVAIGATASVQALLPAPPPVPEYVRAIQTAIAPPPAPPPAEAETQQLTDTEIQEQIALFIGIQEKTFEAPEKVVAAAPEPETPAAEQPTVFEYSFDNFYTLFTGGTESLVARAVGSAEGTRTPEGHKNPAYYGHVDPGNGVWNLGTFSYQHGAASPEEADDKQLRRLQTQTEILRQKALAHGLSLTKEELLNGIDLANQAPLAALDRGGYIDWLKEAHSLGMQGSEAIIWARTRSFIDPDTQRWNAPGLGNNIYSISHDQERRANAIARAIAAFNAQTQVAIAPAPVPNHDDIALNLELAAAPEPVIDTVPFAFNAFTSGDSTAETVAAASAQTAPTIPESARDNPEVVAMAAPDRDGMSLTSSNSQAQPEKGGTPKLAPRRLGRWGQAVTNFLTRLEDDSVSFAEDGPVAPAAIAEPLPTPAAALADLPALPAALTRPSVESEGNVATASAAIAATPDESLATADAPTDAEPEAASTPVATARLEAAISPPIEADHNSALSEPAPAAPVPEPTPIRFDPPTPVSQADSEVTFKASESLSTPNLDSLAAPKTATAPADETDAEAVKQRTLQSLDQLQSILRAEAATETNQPSGQPY</sequence>
<protein>
    <submittedName>
        <fullName evidence="2">Uncharacterized protein</fullName>
    </submittedName>
</protein>
<dbReference type="EMBL" id="QVFV01000001">
    <property type="protein sequence ID" value="RZM82582.1"/>
    <property type="molecule type" value="Genomic_DNA"/>
</dbReference>
<comment type="caution">
    <text evidence="2">The sequence shown here is derived from an EMBL/GenBank/DDBJ whole genome shotgun (WGS) entry which is preliminary data.</text>
</comment>
<proteinExistence type="predicted"/>
<dbReference type="AlphaFoldDB" id="A0A4Q7EH16"/>
<dbReference type="OrthoDB" id="510537at2"/>
<name>A0A4Q7EH16_9CYAN</name>
<feature type="compositionally biased region" description="Polar residues" evidence="1">
    <location>
        <begin position="540"/>
        <end position="560"/>
    </location>
</feature>
<evidence type="ECO:0000256" key="1">
    <source>
        <dbReference type="SAM" id="MobiDB-lite"/>
    </source>
</evidence>
<feature type="compositionally biased region" description="Pro residues" evidence="1">
    <location>
        <begin position="522"/>
        <end position="539"/>
    </location>
</feature>
<reference evidence="2 3" key="1">
    <citation type="submission" date="2018-11" db="EMBL/GenBank/DDBJ databases">
        <title>Whole genome sequencing of an environmental sample.</title>
        <authorList>
            <person name="Sarangi A.N."/>
            <person name="Singh D."/>
            <person name="Tripathy S."/>
        </authorList>
    </citation>
    <scope>NUCLEOTIDE SEQUENCE [LARGE SCALE GENOMIC DNA]</scope>
    <source>
        <strain evidence="2 3">Lakshadweep</strain>
    </source>
</reference>
<evidence type="ECO:0000313" key="2">
    <source>
        <dbReference type="EMBL" id="RZM82582.1"/>
    </source>
</evidence>